<dbReference type="InterPro" id="IPR000387">
    <property type="entry name" value="Tyr_Pase_dom"/>
</dbReference>
<evidence type="ECO:0000259" key="4">
    <source>
        <dbReference type="PROSITE" id="PS50054"/>
    </source>
</evidence>
<dbReference type="PROSITE" id="PS50054">
    <property type="entry name" value="TYR_PHOSPHATASE_DUAL"/>
    <property type="match status" value="1"/>
</dbReference>
<keyword evidence="1" id="KW-0378">Hydrolase</keyword>
<dbReference type="PROSITE" id="PS00383">
    <property type="entry name" value="TYR_PHOSPHATASE_1"/>
    <property type="match status" value="1"/>
</dbReference>
<keyword evidence="7" id="KW-1185">Reference proteome</keyword>
<organism evidence="6 7">
    <name type="scientific">Ranatra chinensis</name>
    <dbReference type="NCBI Taxonomy" id="642074"/>
    <lineage>
        <taxon>Eukaryota</taxon>
        <taxon>Metazoa</taxon>
        <taxon>Ecdysozoa</taxon>
        <taxon>Arthropoda</taxon>
        <taxon>Hexapoda</taxon>
        <taxon>Insecta</taxon>
        <taxon>Pterygota</taxon>
        <taxon>Neoptera</taxon>
        <taxon>Paraneoptera</taxon>
        <taxon>Hemiptera</taxon>
        <taxon>Heteroptera</taxon>
        <taxon>Panheteroptera</taxon>
        <taxon>Nepomorpha</taxon>
        <taxon>Nepidae</taxon>
        <taxon>Ranatrinae</taxon>
        <taxon>Ranatra</taxon>
    </lineage>
</organism>
<dbReference type="Pfam" id="PF00782">
    <property type="entry name" value="DSPc"/>
    <property type="match status" value="1"/>
</dbReference>
<feature type="domain" description="Tyrosine specific protein phosphatases" evidence="5">
    <location>
        <begin position="395"/>
        <end position="451"/>
    </location>
</feature>
<dbReference type="Gene3D" id="3.30.70.580">
    <property type="entry name" value="Pseudouridine synthase I, catalytic domain, N-terminal subdomain"/>
    <property type="match status" value="1"/>
</dbReference>
<dbReference type="SUPFAM" id="SSF52799">
    <property type="entry name" value="(Phosphotyrosine protein) phosphatases II"/>
    <property type="match status" value="1"/>
</dbReference>
<evidence type="ECO:0008006" key="8">
    <source>
        <dbReference type="Google" id="ProtNLM"/>
    </source>
</evidence>
<dbReference type="AlphaFoldDB" id="A0ABD0Z2S3"/>
<accession>A0ABD0Z2S3</accession>
<dbReference type="InterPro" id="IPR029021">
    <property type="entry name" value="Prot-tyrosine_phosphatase-like"/>
</dbReference>
<evidence type="ECO:0000313" key="7">
    <source>
        <dbReference type="Proteomes" id="UP001558652"/>
    </source>
</evidence>
<dbReference type="GO" id="GO:0004721">
    <property type="term" value="F:phosphoprotein phosphatase activity"/>
    <property type="evidence" value="ECO:0007669"/>
    <property type="project" value="UniProtKB-KW"/>
</dbReference>
<evidence type="ECO:0000256" key="2">
    <source>
        <dbReference type="ARBA" id="ARBA00022912"/>
    </source>
</evidence>
<dbReference type="InterPro" id="IPR020097">
    <property type="entry name" value="PsdUridine_synth_TruA_a/b_dom"/>
</dbReference>
<dbReference type="PANTHER" id="PTHR46377">
    <property type="entry name" value="DUAL SPECIFICITY PROTEIN PHOSPHATASE 19"/>
    <property type="match status" value="1"/>
</dbReference>
<dbReference type="EMBL" id="JBFDAA010000004">
    <property type="protein sequence ID" value="KAL1137992.1"/>
    <property type="molecule type" value="Genomic_DNA"/>
</dbReference>
<evidence type="ECO:0000256" key="1">
    <source>
        <dbReference type="ARBA" id="ARBA00022801"/>
    </source>
</evidence>
<reference evidence="6 7" key="1">
    <citation type="submission" date="2024-07" db="EMBL/GenBank/DDBJ databases">
        <title>Chromosome-level genome assembly of the water stick insect Ranatra chinensis (Heteroptera: Nepidae).</title>
        <authorList>
            <person name="Liu X."/>
        </authorList>
    </citation>
    <scope>NUCLEOTIDE SEQUENCE [LARGE SCALE GENOMIC DNA]</scope>
    <source>
        <strain evidence="6">Cailab_2021Rc</strain>
        <tissue evidence="6">Muscle</tissue>
    </source>
</reference>
<dbReference type="PANTHER" id="PTHR46377:SF1">
    <property type="entry name" value="DUAL SPECIFICITY PROTEIN PHOSPHATASE 19"/>
    <property type="match status" value="1"/>
</dbReference>
<protein>
    <recommendedName>
        <fullName evidence="8">tRNA pseudouridine synthase</fullName>
    </recommendedName>
</protein>
<dbReference type="Gene3D" id="3.90.190.10">
    <property type="entry name" value="Protein tyrosine phosphatase superfamily"/>
    <property type="match status" value="1"/>
</dbReference>
<dbReference type="InterPro" id="IPR020422">
    <property type="entry name" value="TYR_PHOSPHATASE_DUAL_dom"/>
</dbReference>
<evidence type="ECO:0000313" key="6">
    <source>
        <dbReference type="EMBL" id="KAL1137992.1"/>
    </source>
</evidence>
<dbReference type="CDD" id="cd14498">
    <property type="entry name" value="DSP"/>
    <property type="match status" value="1"/>
</dbReference>
<proteinExistence type="predicted"/>
<dbReference type="Proteomes" id="UP001558652">
    <property type="component" value="Unassembled WGS sequence"/>
</dbReference>
<dbReference type="InterPro" id="IPR020095">
    <property type="entry name" value="PsdUridine_synth_TruA_C"/>
</dbReference>
<sequence>MSHGIPVHPTQTIQSVLEIGLSRLKIKPLNEPKLFPCSRTDRGVHALSTTAHCDLEFPEGTDSISVIIHSLNSFLLRNDFDIRILDAKIVPDNFSARYSAIKKTYLYRFAVLKPGLYDCDRKAKYFAPVPIAEKDRCHFVFDSNFDHPSVNEASKLFIGTKDFRSFMGRPKINKDVTTVRSIDSLELRAGRSLLSCPHADLYNFWEVVCTGKSFLYTQVRRTVSVLISLAQGKLTLSDVENLFKNPSPESWLEKAVLVPGCGLYLVNVQYHPEDFLFKTNKKNRLFHTQTKVTTADGKVFLEEYAQEAEFVSISPIPQQAFGFVVDYKPDLQVATVLPGLSMGSQDVAQDVTVLRQNKITHILSLGVEVARVEGITYYYIDALDLPQFNLRPMFERCFHVIDSARKREGGHVFVHCNAGISRSSTIVVAYLMRELGLNFITAITILKKVRPVAKPNEGFVSQLLAFEREEHSSPVSNRPN</sequence>
<dbReference type="InterPro" id="IPR016130">
    <property type="entry name" value="Tyr_Pase_AS"/>
</dbReference>
<dbReference type="SMART" id="SM00195">
    <property type="entry name" value="DSPc"/>
    <property type="match status" value="1"/>
</dbReference>
<evidence type="ECO:0000256" key="3">
    <source>
        <dbReference type="ARBA" id="ARBA00023235"/>
    </source>
</evidence>
<gene>
    <name evidence="6" type="ORF">AAG570_009687</name>
</gene>
<dbReference type="PROSITE" id="PS50056">
    <property type="entry name" value="TYR_PHOSPHATASE_2"/>
    <property type="match status" value="1"/>
</dbReference>
<keyword evidence="2" id="KW-0904">Protein phosphatase</keyword>
<keyword evidence="3" id="KW-0413">Isomerase</keyword>
<dbReference type="Pfam" id="PF01416">
    <property type="entry name" value="PseudoU_synth_1"/>
    <property type="match status" value="1"/>
</dbReference>
<evidence type="ECO:0000259" key="5">
    <source>
        <dbReference type="PROSITE" id="PS50056"/>
    </source>
</evidence>
<dbReference type="InterPro" id="IPR020094">
    <property type="entry name" value="TruA/RsuA/RluB/E/F_N"/>
</dbReference>
<dbReference type="InterPro" id="IPR020103">
    <property type="entry name" value="PsdUridine_synth_cat_dom_sf"/>
</dbReference>
<dbReference type="InterPro" id="IPR000340">
    <property type="entry name" value="Dual-sp_phosphatase_cat-dom"/>
</dbReference>
<name>A0ABD0Z2S3_9HEMI</name>
<feature type="domain" description="Tyrosine-protein phosphatase" evidence="4">
    <location>
        <begin position="332"/>
        <end position="472"/>
    </location>
</feature>
<dbReference type="GO" id="GO:0016853">
    <property type="term" value="F:isomerase activity"/>
    <property type="evidence" value="ECO:0007669"/>
    <property type="project" value="UniProtKB-KW"/>
</dbReference>
<dbReference type="SUPFAM" id="SSF55120">
    <property type="entry name" value="Pseudouridine synthase"/>
    <property type="match status" value="1"/>
</dbReference>
<dbReference type="Gene3D" id="3.30.70.660">
    <property type="entry name" value="Pseudouridine synthase I, catalytic domain, C-terminal subdomain"/>
    <property type="match status" value="1"/>
</dbReference>
<comment type="caution">
    <text evidence="6">The sequence shown here is derived from an EMBL/GenBank/DDBJ whole genome shotgun (WGS) entry which is preliminary data.</text>
</comment>